<evidence type="ECO:0000313" key="7">
    <source>
        <dbReference type="Proteomes" id="UP001500212"/>
    </source>
</evidence>
<evidence type="ECO:0000259" key="5">
    <source>
        <dbReference type="PROSITE" id="PS50977"/>
    </source>
</evidence>
<dbReference type="InterPro" id="IPR050109">
    <property type="entry name" value="HTH-type_TetR-like_transc_reg"/>
</dbReference>
<sequence length="241" mass="26081">MKELLAESSNVGYPAGMEATPAVQACIPTAGRRERKKQRTREALVDSAFRLFAEKGFEATTVEEIADAVDVSSRTFFRYFASKEDVLLTFQDEQFGAMKEAFAARPADEPVITALRRASVSILRACEDGAFGFDPERFGCIRQLMESSPAVFGSSLEHGQRKHAEMTRLVAERMGVDPVTDMRPHVVAAVVNGVFHTAFELLGSGAVRAERFSDALSELLLTLEGGINFPAAAAASPASAD</sequence>
<gene>
    <name evidence="6" type="ORF">GCM10023195_42860</name>
</gene>
<dbReference type="SUPFAM" id="SSF46689">
    <property type="entry name" value="Homeodomain-like"/>
    <property type="match status" value="1"/>
</dbReference>
<evidence type="ECO:0000256" key="1">
    <source>
        <dbReference type="ARBA" id="ARBA00023015"/>
    </source>
</evidence>
<dbReference type="InterPro" id="IPR001647">
    <property type="entry name" value="HTH_TetR"/>
</dbReference>
<keyword evidence="2 4" id="KW-0238">DNA-binding</keyword>
<feature type="DNA-binding region" description="H-T-H motif" evidence="4">
    <location>
        <begin position="61"/>
        <end position="80"/>
    </location>
</feature>
<organism evidence="6 7">
    <name type="scientific">Actinoallomurus liliacearum</name>
    <dbReference type="NCBI Taxonomy" id="1080073"/>
    <lineage>
        <taxon>Bacteria</taxon>
        <taxon>Bacillati</taxon>
        <taxon>Actinomycetota</taxon>
        <taxon>Actinomycetes</taxon>
        <taxon>Streptosporangiales</taxon>
        <taxon>Thermomonosporaceae</taxon>
        <taxon>Actinoallomurus</taxon>
    </lineage>
</organism>
<evidence type="ECO:0000256" key="4">
    <source>
        <dbReference type="PROSITE-ProRule" id="PRU00335"/>
    </source>
</evidence>
<dbReference type="Pfam" id="PF17754">
    <property type="entry name" value="TetR_C_14"/>
    <property type="match status" value="1"/>
</dbReference>
<keyword evidence="7" id="KW-1185">Reference proteome</keyword>
<keyword evidence="1" id="KW-0805">Transcription regulation</keyword>
<dbReference type="InterPro" id="IPR009057">
    <property type="entry name" value="Homeodomain-like_sf"/>
</dbReference>
<dbReference type="PRINTS" id="PR00455">
    <property type="entry name" value="HTHTETR"/>
</dbReference>
<accession>A0ABP8TP39</accession>
<name>A0ABP8TP39_9ACTN</name>
<proteinExistence type="predicted"/>
<feature type="domain" description="HTH tetR-type" evidence="5">
    <location>
        <begin position="38"/>
        <end position="98"/>
    </location>
</feature>
<dbReference type="PANTHER" id="PTHR30055:SF238">
    <property type="entry name" value="MYCOFACTOCIN BIOSYNTHESIS TRANSCRIPTIONAL REGULATOR MFTR-RELATED"/>
    <property type="match status" value="1"/>
</dbReference>
<evidence type="ECO:0000256" key="3">
    <source>
        <dbReference type="ARBA" id="ARBA00023163"/>
    </source>
</evidence>
<evidence type="ECO:0000313" key="6">
    <source>
        <dbReference type="EMBL" id="GAA4610442.1"/>
    </source>
</evidence>
<comment type="caution">
    <text evidence="6">The sequence shown here is derived from an EMBL/GenBank/DDBJ whole genome shotgun (WGS) entry which is preliminary data.</text>
</comment>
<dbReference type="PROSITE" id="PS50977">
    <property type="entry name" value="HTH_TETR_2"/>
    <property type="match status" value="1"/>
</dbReference>
<keyword evidence="3" id="KW-0804">Transcription</keyword>
<dbReference type="PANTHER" id="PTHR30055">
    <property type="entry name" value="HTH-TYPE TRANSCRIPTIONAL REGULATOR RUTR"/>
    <property type="match status" value="1"/>
</dbReference>
<dbReference type="Gene3D" id="1.10.357.10">
    <property type="entry name" value="Tetracycline Repressor, domain 2"/>
    <property type="match status" value="1"/>
</dbReference>
<dbReference type="InterPro" id="IPR041347">
    <property type="entry name" value="MftR_C"/>
</dbReference>
<dbReference type="InterPro" id="IPR023772">
    <property type="entry name" value="DNA-bd_HTH_TetR-type_CS"/>
</dbReference>
<dbReference type="Pfam" id="PF00440">
    <property type="entry name" value="TetR_N"/>
    <property type="match status" value="1"/>
</dbReference>
<evidence type="ECO:0000256" key="2">
    <source>
        <dbReference type="ARBA" id="ARBA00023125"/>
    </source>
</evidence>
<dbReference type="Gene3D" id="1.10.10.60">
    <property type="entry name" value="Homeodomain-like"/>
    <property type="match status" value="1"/>
</dbReference>
<dbReference type="EMBL" id="BAABHJ010000012">
    <property type="protein sequence ID" value="GAA4610442.1"/>
    <property type="molecule type" value="Genomic_DNA"/>
</dbReference>
<dbReference type="Proteomes" id="UP001500212">
    <property type="component" value="Unassembled WGS sequence"/>
</dbReference>
<reference evidence="7" key="1">
    <citation type="journal article" date="2019" name="Int. J. Syst. Evol. Microbiol.">
        <title>The Global Catalogue of Microorganisms (GCM) 10K type strain sequencing project: providing services to taxonomists for standard genome sequencing and annotation.</title>
        <authorList>
            <consortium name="The Broad Institute Genomics Platform"/>
            <consortium name="The Broad Institute Genome Sequencing Center for Infectious Disease"/>
            <person name="Wu L."/>
            <person name="Ma J."/>
        </authorList>
    </citation>
    <scope>NUCLEOTIDE SEQUENCE [LARGE SCALE GENOMIC DNA]</scope>
    <source>
        <strain evidence="7">JCM 17938</strain>
    </source>
</reference>
<protein>
    <submittedName>
        <fullName evidence="6">TetR family transcriptional regulator</fullName>
    </submittedName>
</protein>
<dbReference type="PROSITE" id="PS01081">
    <property type="entry name" value="HTH_TETR_1"/>
    <property type="match status" value="1"/>
</dbReference>